<dbReference type="PANTHER" id="PTHR45857:SF9">
    <property type="entry name" value="MULTIPLE WING HAIRS, ISOFORM C"/>
    <property type="match status" value="1"/>
</dbReference>
<dbReference type="InterPro" id="IPR043592">
    <property type="entry name" value="FMNL_animal"/>
</dbReference>
<accession>A0A8D8YIN2</accession>
<feature type="compositionally biased region" description="Low complexity" evidence="2">
    <location>
        <begin position="527"/>
        <end position="543"/>
    </location>
</feature>
<feature type="compositionally biased region" description="Low complexity" evidence="2">
    <location>
        <begin position="1"/>
        <end position="14"/>
    </location>
</feature>
<dbReference type="GO" id="GO:0051015">
    <property type="term" value="F:actin filament binding"/>
    <property type="evidence" value="ECO:0007669"/>
    <property type="project" value="TreeGrafter"/>
</dbReference>
<dbReference type="PROSITE" id="PS51232">
    <property type="entry name" value="GBD_FH3"/>
    <property type="match status" value="1"/>
</dbReference>
<dbReference type="SUPFAM" id="SSF48371">
    <property type="entry name" value="ARM repeat"/>
    <property type="match status" value="1"/>
</dbReference>
<keyword evidence="1" id="KW-0175">Coiled coil</keyword>
<dbReference type="GO" id="GO:0005829">
    <property type="term" value="C:cytosol"/>
    <property type="evidence" value="ECO:0007669"/>
    <property type="project" value="TreeGrafter"/>
</dbReference>
<dbReference type="Pfam" id="PF06367">
    <property type="entry name" value="Drf_FH3"/>
    <property type="match status" value="1"/>
</dbReference>
<dbReference type="AlphaFoldDB" id="A0A8D8YIN2"/>
<feature type="compositionally biased region" description="Low complexity" evidence="2">
    <location>
        <begin position="589"/>
        <end position="610"/>
    </location>
</feature>
<feature type="compositionally biased region" description="Polar residues" evidence="2">
    <location>
        <begin position="569"/>
        <end position="578"/>
    </location>
</feature>
<evidence type="ECO:0000313" key="4">
    <source>
        <dbReference type="EMBL" id="CAG6729291.1"/>
    </source>
</evidence>
<evidence type="ECO:0000256" key="1">
    <source>
        <dbReference type="SAM" id="Coils"/>
    </source>
</evidence>
<feature type="region of interest" description="Disordered" evidence="2">
    <location>
        <begin position="1"/>
        <end position="92"/>
    </location>
</feature>
<dbReference type="SMART" id="SM01139">
    <property type="entry name" value="Drf_FH3"/>
    <property type="match status" value="1"/>
</dbReference>
<feature type="coiled-coil region" evidence="1">
    <location>
        <begin position="318"/>
        <end position="362"/>
    </location>
</feature>
<dbReference type="InterPro" id="IPR011989">
    <property type="entry name" value="ARM-like"/>
</dbReference>
<sequence length="871" mass="98557">MKTSPNSISSSQSSDDGVQRLRIVHGIVNNWRATPVSMTEDTSKDQPRPPVYNPEDYAVALKKFTKRSPPPSETSDSPDSNGGGGGGGEMSLRQFSSASELLNKLKTDLRVAYPSFVQEFVGDQIDGVNLLLELLKCIQATQSHQQGRAPPPVLRRSLIDENACLLCLLHCLRCQDSARILATSASGLYALAVSTMSNVTKSRITALQLLTRTCESPDSKGHTQVSEAMSTLRLKFGEPVRFQFLIGMIVGTNSDLVCTGLRFLNTFIRTAASTQTKLYIQAEIVQAGLNIDLVRKTCQNSELVVQEINTWEKNFIDIETMRKGAEDSKQENMALREKIALLERKIQKMHEEKSALLNIENQWKDRYHKMLDKKHTNKDAKEYDTDEKRNLIHIEDEGISSSELEDDKRISDDEGTKKIMMKDSSDDEEKEIIPTKLLPQPPRKYIINYCDHDGDEEPSQRVNGFFDDDDEISENSNYYCTQNTLITKKPSTDRKPTPQLNKINLNITSPRNNINNQMPRNTTQLISSSDNSSNSEDSNRSFNYYIQNTRTTPFTDTVRSREKLDEINVKSSTNNKPIQINGKEPLSHTKISQTNTKTSTNKTTSSTKSSEQIDQKTKPTHGSATKLEELYRHDSKPVNHPFAPANYKKLIFNKQQLNEMRIKPHKENADKYSSRDQPVEIQHDRNIVLKRSETFHNVQNKAQHNYQNVSHPPVQSIVKPRRNNIPANAANHYEDTQSENIRRNMNHQYNIRRSSFDGLFYITANGNQTGKTSSNTNLNRENDNVNMINSNYFNYVNIKFNNNPNGTTSTASSSKKYKSLEGISDGLESMVDIVMTGQGNDARRGHVYKNIKYDKKNGSLCKLSDLPSGLY</sequence>
<dbReference type="SMART" id="SM01140">
    <property type="entry name" value="Drf_GBD"/>
    <property type="match status" value="1"/>
</dbReference>
<dbReference type="GO" id="GO:0030866">
    <property type="term" value="P:cortical actin cytoskeleton organization"/>
    <property type="evidence" value="ECO:0007669"/>
    <property type="project" value="TreeGrafter"/>
</dbReference>
<proteinExistence type="predicted"/>
<dbReference type="InterPro" id="IPR014768">
    <property type="entry name" value="GBD/FH3_dom"/>
</dbReference>
<feature type="domain" description="GBD/FH3" evidence="3">
    <location>
        <begin position="3"/>
        <end position="410"/>
    </location>
</feature>
<dbReference type="InterPro" id="IPR010472">
    <property type="entry name" value="FH3_dom"/>
</dbReference>
<protein>
    <submittedName>
        <fullName evidence="4">Formin-like protein 2</fullName>
    </submittedName>
</protein>
<organism evidence="4">
    <name type="scientific">Cacopsylla melanoneura</name>
    <dbReference type="NCBI Taxonomy" id="428564"/>
    <lineage>
        <taxon>Eukaryota</taxon>
        <taxon>Metazoa</taxon>
        <taxon>Ecdysozoa</taxon>
        <taxon>Arthropoda</taxon>
        <taxon>Hexapoda</taxon>
        <taxon>Insecta</taxon>
        <taxon>Pterygota</taxon>
        <taxon>Neoptera</taxon>
        <taxon>Paraneoptera</taxon>
        <taxon>Hemiptera</taxon>
        <taxon>Sternorrhyncha</taxon>
        <taxon>Psylloidea</taxon>
        <taxon>Psyllidae</taxon>
        <taxon>Psyllinae</taxon>
        <taxon>Cacopsylla</taxon>
    </lineage>
</organism>
<name>A0A8D8YIN2_9HEMI</name>
<feature type="region of interest" description="Disordered" evidence="2">
    <location>
        <begin position="565"/>
        <end position="625"/>
    </location>
</feature>
<dbReference type="PANTHER" id="PTHR45857">
    <property type="entry name" value="FORMIN-LIKE PROTEIN"/>
    <property type="match status" value="1"/>
</dbReference>
<feature type="region of interest" description="Disordered" evidence="2">
    <location>
        <begin position="488"/>
        <end position="545"/>
    </location>
</feature>
<dbReference type="InterPro" id="IPR016024">
    <property type="entry name" value="ARM-type_fold"/>
</dbReference>
<dbReference type="GO" id="GO:0016477">
    <property type="term" value="P:cell migration"/>
    <property type="evidence" value="ECO:0007669"/>
    <property type="project" value="TreeGrafter"/>
</dbReference>
<dbReference type="Gene3D" id="1.25.10.10">
    <property type="entry name" value="Leucine-rich Repeat Variant"/>
    <property type="match status" value="1"/>
</dbReference>
<feature type="compositionally biased region" description="Polar residues" evidence="2">
    <location>
        <begin position="498"/>
        <end position="526"/>
    </location>
</feature>
<reference evidence="4" key="1">
    <citation type="submission" date="2021-05" db="EMBL/GenBank/DDBJ databases">
        <authorList>
            <person name="Alioto T."/>
            <person name="Alioto T."/>
            <person name="Gomez Garrido J."/>
        </authorList>
    </citation>
    <scope>NUCLEOTIDE SEQUENCE</scope>
</reference>
<evidence type="ECO:0000256" key="2">
    <source>
        <dbReference type="SAM" id="MobiDB-lite"/>
    </source>
</evidence>
<dbReference type="GO" id="GO:0031267">
    <property type="term" value="F:small GTPase binding"/>
    <property type="evidence" value="ECO:0007669"/>
    <property type="project" value="InterPro"/>
</dbReference>
<evidence type="ECO:0000259" key="3">
    <source>
        <dbReference type="PROSITE" id="PS51232"/>
    </source>
</evidence>
<dbReference type="GO" id="GO:0008360">
    <property type="term" value="P:regulation of cell shape"/>
    <property type="evidence" value="ECO:0007669"/>
    <property type="project" value="TreeGrafter"/>
</dbReference>
<dbReference type="EMBL" id="HBUF01378389">
    <property type="protein sequence ID" value="CAG6729291.1"/>
    <property type="molecule type" value="Transcribed_RNA"/>
</dbReference>
<dbReference type="InterPro" id="IPR010473">
    <property type="entry name" value="GTPase-bd"/>
</dbReference>